<dbReference type="OrthoDB" id="9813732at2"/>
<feature type="binding site" description="covalent" evidence="10">
    <location>
        <position position="110"/>
    </location>
    <ligand>
        <name>heme</name>
        <dbReference type="ChEBI" id="CHEBI:30413"/>
        <label>1</label>
    </ligand>
</feature>
<dbReference type="AlphaFoldDB" id="F5RI12"/>
<evidence type="ECO:0000256" key="11">
    <source>
        <dbReference type="PIRSR" id="PIRSR000017-2"/>
    </source>
</evidence>
<evidence type="ECO:0000256" key="13">
    <source>
        <dbReference type="SAM" id="SignalP"/>
    </source>
</evidence>
<evidence type="ECO:0000256" key="12">
    <source>
        <dbReference type="SAM" id="MobiDB-lite"/>
    </source>
</evidence>
<evidence type="ECO:0000256" key="10">
    <source>
        <dbReference type="PIRSR" id="PIRSR000017-1"/>
    </source>
</evidence>
<dbReference type="GO" id="GO:0030077">
    <property type="term" value="C:plasma membrane light-harvesting complex"/>
    <property type="evidence" value="ECO:0007669"/>
    <property type="project" value="InterPro"/>
</dbReference>
<dbReference type="RefSeq" id="WP_008064767.1">
    <property type="nucleotide sequence ID" value="NZ_AFHG01000059.1"/>
</dbReference>
<feature type="binding site" description="axial binding residue" evidence="11">
    <location>
        <position position="111"/>
    </location>
    <ligand>
        <name>heme</name>
        <dbReference type="ChEBI" id="CHEBI:30413"/>
        <label>1</label>
    </ligand>
    <ligandPart>
        <name>Fe</name>
        <dbReference type="ChEBI" id="CHEBI:18248"/>
    </ligandPart>
</feature>
<dbReference type="GO" id="GO:0005506">
    <property type="term" value="F:iron ion binding"/>
    <property type="evidence" value="ECO:0007669"/>
    <property type="project" value="InterPro"/>
</dbReference>
<dbReference type="GO" id="GO:0009055">
    <property type="term" value="F:electron transfer activity"/>
    <property type="evidence" value="ECO:0007669"/>
    <property type="project" value="InterPro"/>
</dbReference>
<keyword evidence="15" id="KW-1185">Reference proteome</keyword>
<dbReference type="InterPro" id="IPR023119">
    <property type="entry name" value="Multihaem_cyt_PRC_cyt_su-like"/>
</dbReference>
<feature type="signal peptide" evidence="13">
    <location>
        <begin position="1"/>
        <end position="21"/>
    </location>
</feature>
<dbReference type="GO" id="GO:0020037">
    <property type="term" value="F:heme binding"/>
    <property type="evidence" value="ECO:0007669"/>
    <property type="project" value="InterPro"/>
</dbReference>
<dbReference type="PROSITE" id="PS51257">
    <property type="entry name" value="PROKAR_LIPOPROTEIN"/>
    <property type="match status" value="1"/>
</dbReference>
<feature type="binding site" description="covalent" evidence="10">
    <location>
        <position position="312"/>
    </location>
    <ligand>
        <name>heme</name>
        <dbReference type="ChEBI" id="CHEBI:30413"/>
        <label>4</label>
    </ligand>
</feature>
<evidence type="ECO:0000256" key="1">
    <source>
        <dbReference type="ARBA" id="ARBA00003196"/>
    </source>
</evidence>
<keyword evidence="6 9" id="KW-0479">Metal-binding</keyword>
<dbReference type="GO" id="GO:0019684">
    <property type="term" value="P:photosynthesis, light reaction"/>
    <property type="evidence" value="ECO:0007669"/>
    <property type="project" value="InterPro"/>
</dbReference>
<gene>
    <name evidence="14" type="ORF">METUNv1_03962</name>
</gene>
<evidence type="ECO:0000313" key="14">
    <source>
        <dbReference type="EMBL" id="EGK69994.1"/>
    </source>
</evidence>
<feature type="binding site" description="axial binding residue" evidence="11">
    <location>
        <position position="144"/>
    </location>
    <ligand>
        <name>heme</name>
        <dbReference type="ChEBI" id="CHEBI:30413"/>
        <label>4</label>
    </ligand>
    <ligandPart>
        <name>Fe</name>
        <dbReference type="ChEBI" id="CHEBI:18248"/>
    </ligandPart>
</feature>
<evidence type="ECO:0000256" key="3">
    <source>
        <dbReference type="ARBA" id="ARBA00022448"/>
    </source>
</evidence>
<evidence type="ECO:0000256" key="4">
    <source>
        <dbReference type="ARBA" id="ARBA00022531"/>
    </source>
</evidence>
<dbReference type="Proteomes" id="UP000005019">
    <property type="component" value="Unassembled WGS sequence"/>
</dbReference>
<feature type="binding site" description="axial binding residue" evidence="11">
    <location>
        <position position="156"/>
    </location>
    <ligand>
        <name>heme</name>
        <dbReference type="ChEBI" id="CHEBI:30413"/>
        <label>2</label>
    </ligand>
    <ligandPart>
        <name>Fe</name>
        <dbReference type="ChEBI" id="CHEBI:18248"/>
    </ligandPart>
</feature>
<accession>F5RI12</accession>
<reference evidence="14 15" key="1">
    <citation type="journal article" date="2011" name="J. Bacteriol.">
        <title>Genome sequence of Methyloversatilis universalis FAM5T, a methylotrophic representative of the order Rhodocyclales.</title>
        <authorList>
            <person name="Kittichotirat W."/>
            <person name="Good N.M."/>
            <person name="Hall R."/>
            <person name="Bringel F."/>
            <person name="Lajus A."/>
            <person name="Medigue C."/>
            <person name="Smalley N.E."/>
            <person name="Beck D."/>
            <person name="Bumgarner R."/>
            <person name="Vuilleumier S."/>
            <person name="Kalyuzhnaya M.G."/>
        </authorList>
    </citation>
    <scope>NUCLEOTIDE SEQUENCE [LARGE SCALE GENOMIC DNA]</scope>
    <source>
        <strain evidence="15">ATCC BAA-1314 / JCM 13912 / FAM5</strain>
    </source>
</reference>
<protein>
    <recommendedName>
        <fullName evidence="2 9">Photosynthetic reaction center cytochrome c subunit</fullName>
    </recommendedName>
</protein>
<dbReference type="STRING" id="1000565.METUNv1_03962"/>
<feature type="binding site" description="axial binding residue" evidence="11">
    <location>
        <position position="313"/>
    </location>
    <ligand>
        <name>heme</name>
        <dbReference type="ChEBI" id="CHEBI:30413"/>
        <label>4</label>
    </ligand>
    <ligandPart>
        <name>Fe</name>
        <dbReference type="ChEBI" id="CHEBI:18248"/>
    </ligandPart>
</feature>
<feature type="binding site" description="covalent" evidence="10">
    <location>
        <position position="252"/>
    </location>
    <ligand>
        <name>heme</name>
        <dbReference type="ChEBI" id="CHEBI:30413"/>
        <label>3</label>
    </ligand>
</feature>
<dbReference type="Pfam" id="PF02276">
    <property type="entry name" value="CytoC_RC"/>
    <property type="match status" value="1"/>
</dbReference>
<keyword evidence="8 9" id="KW-0408">Iron</keyword>
<feature type="binding site" description="axial binding residue" evidence="11">
    <location>
        <position position="130"/>
    </location>
    <ligand>
        <name>heme</name>
        <dbReference type="ChEBI" id="CHEBI:30413"/>
        <label>2</label>
    </ligand>
    <ligandPart>
        <name>Fe</name>
        <dbReference type="ChEBI" id="CHEBI:18248"/>
    </ligandPart>
</feature>
<evidence type="ECO:0000256" key="7">
    <source>
        <dbReference type="ARBA" id="ARBA00022982"/>
    </source>
</evidence>
<feature type="binding site" description="covalent" evidence="10">
    <location>
        <position position="155"/>
    </location>
    <ligand>
        <name>heme</name>
        <dbReference type="ChEBI" id="CHEBI:30413"/>
        <label>2</label>
    </ligand>
</feature>
<feature type="binding site" description="axial binding residue" evidence="11">
    <location>
        <position position="94"/>
    </location>
    <ligand>
        <name>heme</name>
        <dbReference type="ChEBI" id="CHEBI:30413"/>
        <label>1</label>
    </ligand>
    <ligandPart>
        <name>Fe</name>
        <dbReference type="ChEBI" id="CHEBI:18248"/>
    </ligandPart>
</feature>
<evidence type="ECO:0000256" key="8">
    <source>
        <dbReference type="ARBA" id="ARBA00023004"/>
    </source>
</evidence>
<name>F5RI12_METUF</name>
<feature type="binding site" description="axial binding residue" evidence="11">
    <location>
        <position position="253"/>
    </location>
    <ligand>
        <name>heme</name>
        <dbReference type="ChEBI" id="CHEBI:30413"/>
        <label>3</label>
    </ligand>
    <ligandPart>
        <name>Fe</name>
        <dbReference type="ChEBI" id="CHEBI:18248"/>
    </ligandPart>
</feature>
<keyword evidence="9" id="KW-0674">Reaction center</keyword>
<dbReference type="EMBL" id="AFHG01000059">
    <property type="protein sequence ID" value="EGK69994.1"/>
    <property type="molecule type" value="Genomic_DNA"/>
</dbReference>
<dbReference type="InterPro" id="IPR003158">
    <property type="entry name" value="Photosyn_RC_cyt_c-su"/>
</dbReference>
<keyword evidence="13" id="KW-0732">Signal</keyword>
<feature type="region of interest" description="Disordered" evidence="12">
    <location>
        <begin position="342"/>
        <end position="362"/>
    </location>
</feature>
<proteinExistence type="predicted"/>
<dbReference type="InterPro" id="IPR036280">
    <property type="entry name" value="Multihaem_cyt_sf"/>
</dbReference>
<feature type="binding site" description="covalent" evidence="10">
    <location>
        <position position="107"/>
    </location>
    <ligand>
        <name>heme</name>
        <dbReference type="ChEBI" id="CHEBI:30413"/>
        <label>1</label>
    </ligand>
</feature>
<dbReference type="SUPFAM" id="SSF48695">
    <property type="entry name" value="Multiheme cytochromes"/>
    <property type="match status" value="1"/>
</dbReference>
<dbReference type="eggNOG" id="ENOG502Z7SF">
    <property type="taxonomic scope" value="Bacteria"/>
</dbReference>
<keyword evidence="4 9" id="KW-0602">Photosynthesis</keyword>
<keyword evidence="3 9" id="KW-0813">Transport</keyword>
<feature type="binding site" description="axial binding residue" evidence="11">
    <location>
        <position position="238"/>
    </location>
    <ligand>
        <name>heme</name>
        <dbReference type="ChEBI" id="CHEBI:30413"/>
        <label>3</label>
    </ligand>
    <ligandPart>
        <name>Fe</name>
        <dbReference type="ChEBI" id="CHEBI:18248"/>
    </ligandPart>
</feature>
<dbReference type="CDD" id="cd09224">
    <property type="entry name" value="CytoC_RC"/>
    <property type="match status" value="1"/>
</dbReference>
<feature type="binding site" description="covalent" evidence="10">
    <location>
        <position position="152"/>
    </location>
    <ligand>
        <name>heme</name>
        <dbReference type="ChEBI" id="CHEBI:30413"/>
        <label>2</label>
    </ligand>
</feature>
<feature type="binding site" description="covalent" evidence="10">
    <location>
        <position position="309"/>
    </location>
    <ligand>
        <name>heme</name>
        <dbReference type="ChEBI" id="CHEBI:30413"/>
        <label>4</label>
    </ligand>
</feature>
<keyword evidence="7 9" id="KW-0249">Electron transport</keyword>
<dbReference type="NCBIfam" id="NF040706">
    <property type="entry name" value="photo_cyt_PufC"/>
    <property type="match status" value="1"/>
</dbReference>
<feature type="binding site" description="covalent" evidence="10">
    <location>
        <position position="249"/>
    </location>
    <ligand>
        <name>heme</name>
        <dbReference type="ChEBI" id="CHEBI:30413"/>
        <label>3</label>
    </ligand>
</feature>
<dbReference type="Gene3D" id="1.10.468.10">
    <property type="entry name" value="Photosynthetic Reaction Center, subunit C, domain 2"/>
    <property type="match status" value="2"/>
</dbReference>
<organism evidence="14 15">
    <name type="scientific">Methyloversatilis universalis (strain ATCC BAA-1314 / DSM 25237 / JCM 13912 / CCUG 52030 / FAM5)</name>
    <dbReference type="NCBI Taxonomy" id="1000565"/>
    <lineage>
        <taxon>Bacteria</taxon>
        <taxon>Pseudomonadati</taxon>
        <taxon>Pseudomonadota</taxon>
        <taxon>Betaproteobacteria</taxon>
        <taxon>Nitrosomonadales</taxon>
        <taxon>Sterolibacteriaceae</taxon>
        <taxon>Methyloversatilis</taxon>
    </lineage>
</organism>
<sequence length="362" mass="39063">MNRLKAILRVVAMLGAGLLFAACEKPPIDTVQRGMRGTGMVQVYNPRIVEGEQPKNVVPVAIPAAPREGQKASEVFQNVKVLGDVSVAEFTRLMVAMSAWVAPEKGCAYCHKLENMADDSMYTKVVARRMIQMTQHINADWKAHVAETGVTCYTCHRGQPVPAEVWFQPAPQKHATRMAGSKMQQNTPDAAVAYASLPYDAFSRYLQKGQQIRVNAVSALPTAPHGSLADTEGTYGLMMHMSDALGVNCTYCHNSRAFAPWSESTPQRQTAWHGIRMARDLNNDYMTPLTGTFPAHRRGPTGDVAKLNCATCHQGAYKPLYGSSMLKDYLALSAPGAQAALPPVAAAEAPAPAAEPAAAAKP</sequence>
<feature type="chain" id="PRO_5003331082" description="Photosynthetic reaction center cytochrome c subunit" evidence="13">
    <location>
        <begin position="22"/>
        <end position="362"/>
    </location>
</feature>
<comment type="function">
    <text evidence="1 9">The reaction center of purple bacteria contains a tightly bound cytochrome molecule which re-reduces the photo oxidized primary electron donor.</text>
</comment>
<evidence type="ECO:0000313" key="15">
    <source>
        <dbReference type="Proteomes" id="UP000005019"/>
    </source>
</evidence>
<evidence type="ECO:0000256" key="9">
    <source>
        <dbReference type="PIRNR" id="PIRNR000017"/>
    </source>
</evidence>
<dbReference type="PIRSF" id="PIRSF000017">
    <property type="entry name" value="RC_cytochrome"/>
    <property type="match status" value="1"/>
</dbReference>
<evidence type="ECO:0000256" key="2">
    <source>
        <dbReference type="ARBA" id="ARBA00015978"/>
    </source>
</evidence>
<evidence type="ECO:0000256" key="5">
    <source>
        <dbReference type="ARBA" id="ARBA00022617"/>
    </source>
</evidence>
<keyword evidence="5 9" id="KW-0349">Heme</keyword>
<comment type="caution">
    <text evidence="14">The sequence shown here is derived from an EMBL/GenBank/DDBJ whole genome shotgun (WGS) entry which is preliminary data.</text>
</comment>
<evidence type="ECO:0000256" key="6">
    <source>
        <dbReference type="ARBA" id="ARBA00022723"/>
    </source>
</evidence>
<comment type="PTM">
    <text evidence="9 10">Binds 4 heme groups per subunit.</text>
</comment>